<sequence>MKKRLQVLLFLSASLACSNLQANDDLFKVSSQCLYSGDGKSFRNLSCKIERLEVSPIYFSDKLTINKASFIVSAGNVTPSYTGEENATFSGNGIPEETVKYFWLNRQFRKTTDEADWICFQRDNLETFCEPSYDKLFELERSAATNPSVAQVYDSGTYKVGVDIPAGEYKVYATSSDGTGTVFVSKTSNHRDISNMVHHEIFNNHTYVTVSEGQYLRVSFGEFSLVK</sequence>
<feature type="signal peptide" evidence="1">
    <location>
        <begin position="1"/>
        <end position="22"/>
    </location>
</feature>
<dbReference type="Proteomes" id="UP001221909">
    <property type="component" value="Unassembled WGS sequence"/>
</dbReference>
<dbReference type="PROSITE" id="PS51257">
    <property type="entry name" value="PROKAR_LIPOPROTEIN"/>
    <property type="match status" value="1"/>
</dbReference>
<protein>
    <submittedName>
        <fullName evidence="2">Uncharacterized protein</fullName>
    </submittedName>
</protein>
<dbReference type="EMBL" id="JAQSJE010000009">
    <property type="protein sequence ID" value="MDD0824666.1"/>
    <property type="molecule type" value="Genomic_DNA"/>
</dbReference>
<feature type="chain" id="PRO_5045682713" evidence="1">
    <location>
        <begin position="23"/>
        <end position="227"/>
    </location>
</feature>
<proteinExistence type="predicted"/>
<keyword evidence="3" id="KW-1185">Reference proteome</keyword>
<keyword evidence="1" id="KW-0732">Signal</keyword>
<organism evidence="2 3">
    <name type="scientific">Mannheimia cairinae</name>
    <dbReference type="NCBI Taxonomy" id="3025936"/>
    <lineage>
        <taxon>Bacteria</taxon>
        <taxon>Pseudomonadati</taxon>
        <taxon>Pseudomonadota</taxon>
        <taxon>Gammaproteobacteria</taxon>
        <taxon>Pasteurellales</taxon>
        <taxon>Pasteurellaceae</taxon>
        <taxon>Mannheimia</taxon>
    </lineage>
</organism>
<evidence type="ECO:0000313" key="2">
    <source>
        <dbReference type="EMBL" id="MDD0824666.1"/>
    </source>
</evidence>
<gene>
    <name evidence="2" type="ORF">PTQ27_09365</name>
</gene>
<evidence type="ECO:0000313" key="3">
    <source>
        <dbReference type="Proteomes" id="UP001221909"/>
    </source>
</evidence>
<comment type="caution">
    <text evidence="2">The sequence shown here is derived from an EMBL/GenBank/DDBJ whole genome shotgun (WGS) entry which is preliminary data.</text>
</comment>
<evidence type="ECO:0000256" key="1">
    <source>
        <dbReference type="SAM" id="SignalP"/>
    </source>
</evidence>
<reference evidence="2 3" key="1">
    <citation type="submission" date="2023-02" db="EMBL/GenBank/DDBJ databases">
        <title>Mannheimia cairiniae sp. nov., a novel species of Mannheimia obtained from moscovy ducks (Cairina moschata) and reclassification of Mannheimia ovis as heterotypic synonym of Mannheimia pernigra.</title>
        <authorList>
            <person name="Christensen H."/>
        </authorList>
    </citation>
    <scope>NUCLEOTIDE SEQUENCE [LARGE SCALE GENOMIC DNA]</scope>
    <source>
        <strain evidence="2 3">AT1</strain>
    </source>
</reference>
<dbReference type="RefSeq" id="WP_273771132.1">
    <property type="nucleotide sequence ID" value="NZ_JAQSJE010000009.1"/>
</dbReference>
<name>A0ABT5MST7_9PAST</name>
<accession>A0ABT5MST7</accession>